<feature type="compositionally biased region" description="Basic and acidic residues" evidence="2">
    <location>
        <begin position="206"/>
        <end position="228"/>
    </location>
</feature>
<feature type="compositionally biased region" description="Polar residues" evidence="2">
    <location>
        <begin position="79"/>
        <end position="95"/>
    </location>
</feature>
<keyword evidence="5" id="KW-1185">Reference proteome</keyword>
<feature type="region of interest" description="Disordered" evidence="2">
    <location>
        <begin position="177"/>
        <end position="231"/>
    </location>
</feature>
<protein>
    <recommendedName>
        <fullName evidence="3">Spindle pole body-associated protein cut12 domain-containing protein</fullName>
    </recommendedName>
</protein>
<feature type="coiled-coil region" evidence="1">
    <location>
        <begin position="285"/>
        <end position="340"/>
    </location>
</feature>
<dbReference type="Proteomes" id="UP000799429">
    <property type="component" value="Unassembled WGS sequence"/>
</dbReference>
<dbReference type="Pfam" id="PF11500">
    <property type="entry name" value="Cut12"/>
    <property type="match status" value="1"/>
</dbReference>
<dbReference type="InterPro" id="IPR021589">
    <property type="entry name" value="Cut12"/>
</dbReference>
<gene>
    <name evidence="4" type="ORF">M501DRAFT_1055734</name>
</gene>
<comment type="caution">
    <text evidence="4">The sequence shown here is derived from an EMBL/GenBank/DDBJ whole genome shotgun (WGS) entry which is preliminary data.</text>
</comment>
<accession>A0A9P4SFZ0</accession>
<reference evidence="4" key="1">
    <citation type="journal article" date="2020" name="Stud. Mycol.">
        <title>101 Dothideomycetes genomes: a test case for predicting lifestyles and emergence of pathogens.</title>
        <authorList>
            <person name="Haridas S."/>
            <person name="Albert R."/>
            <person name="Binder M."/>
            <person name="Bloem J."/>
            <person name="Labutti K."/>
            <person name="Salamov A."/>
            <person name="Andreopoulos B."/>
            <person name="Baker S."/>
            <person name="Barry K."/>
            <person name="Bills G."/>
            <person name="Bluhm B."/>
            <person name="Cannon C."/>
            <person name="Castanera R."/>
            <person name="Culley D."/>
            <person name="Daum C."/>
            <person name="Ezra D."/>
            <person name="Gonzalez J."/>
            <person name="Henrissat B."/>
            <person name="Kuo A."/>
            <person name="Liang C."/>
            <person name="Lipzen A."/>
            <person name="Lutzoni F."/>
            <person name="Magnuson J."/>
            <person name="Mondo S."/>
            <person name="Nolan M."/>
            <person name="Ohm R."/>
            <person name="Pangilinan J."/>
            <person name="Park H.-J."/>
            <person name="Ramirez L."/>
            <person name="Alfaro M."/>
            <person name="Sun H."/>
            <person name="Tritt A."/>
            <person name="Yoshinaga Y."/>
            <person name="Zwiers L.-H."/>
            <person name="Turgeon B."/>
            <person name="Goodwin S."/>
            <person name="Spatafora J."/>
            <person name="Crous P."/>
            <person name="Grigoriev I."/>
        </authorList>
    </citation>
    <scope>NUCLEOTIDE SEQUENCE</scope>
    <source>
        <strain evidence="4">CBS 101060</strain>
    </source>
</reference>
<evidence type="ECO:0000259" key="3">
    <source>
        <dbReference type="Pfam" id="PF11500"/>
    </source>
</evidence>
<evidence type="ECO:0000256" key="1">
    <source>
        <dbReference type="SAM" id="Coils"/>
    </source>
</evidence>
<feature type="domain" description="Spindle pole body-associated protein cut12" evidence="3">
    <location>
        <begin position="155"/>
        <end position="305"/>
    </location>
</feature>
<feature type="compositionally biased region" description="Polar residues" evidence="2">
    <location>
        <begin position="365"/>
        <end position="376"/>
    </location>
</feature>
<feature type="compositionally biased region" description="Basic and acidic residues" evidence="2">
    <location>
        <begin position="118"/>
        <end position="127"/>
    </location>
</feature>
<dbReference type="EMBL" id="MU006091">
    <property type="protein sequence ID" value="KAF2841609.1"/>
    <property type="molecule type" value="Genomic_DNA"/>
</dbReference>
<evidence type="ECO:0000313" key="4">
    <source>
        <dbReference type="EMBL" id="KAF2841609.1"/>
    </source>
</evidence>
<organism evidence="4 5">
    <name type="scientific">Patellaria atrata CBS 101060</name>
    <dbReference type="NCBI Taxonomy" id="1346257"/>
    <lineage>
        <taxon>Eukaryota</taxon>
        <taxon>Fungi</taxon>
        <taxon>Dikarya</taxon>
        <taxon>Ascomycota</taxon>
        <taxon>Pezizomycotina</taxon>
        <taxon>Dothideomycetes</taxon>
        <taxon>Dothideomycetes incertae sedis</taxon>
        <taxon>Patellariales</taxon>
        <taxon>Patellariaceae</taxon>
        <taxon>Patellaria</taxon>
    </lineage>
</organism>
<evidence type="ECO:0000256" key="2">
    <source>
        <dbReference type="SAM" id="MobiDB-lite"/>
    </source>
</evidence>
<dbReference type="OrthoDB" id="5383703at2759"/>
<feature type="region of interest" description="Disordered" evidence="2">
    <location>
        <begin position="514"/>
        <end position="534"/>
    </location>
</feature>
<feature type="region of interest" description="Disordered" evidence="2">
    <location>
        <begin position="47"/>
        <end position="149"/>
    </location>
</feature>
<feature type="compositionally biased region" description="Basic and acidic residues" evidence="2">
    <location>
        <begin position="514"/>
        <end position="529"/>
    </location>
</feature>
<sequence length="572" mass="62423">MLSWLTGSKPDPTTDGQIIVEVENVEPPTTPAPVFAYRACKQAIFGTPHPDQAVNQPRKRVESTNKKHKDNELSKETKGASSNLIDEPNPVSSPTKPAGILMTPGTGVKGKKTVSFGEHVKDNEGKRPSKSGIPNDCPGKFPSPWTPKIDVAPEKKAQTKLTAALYNARDLETKLNAETQQKSMSKLEIDKRTQKTAIDLVTDAPKLSRPEPRPQGDVRPRPRAKDDADITQDIILPRSESGRYWKKMFETYSANSENEVKKLVSKQQIAKAYARKKDDEAVELSAKLTEERKGHRKRERELERSVKEYQEQLRKSLADVHAASAEIAILKQRIAVLESKSTDVPVLVDPVVSPVQKVSKGRLEPTSSLAPSSPLDSHSRIPSPIKVGRPSLPSTTAPSPFLAQPRIRRTPIRTSLPNQPFSHSKIPAKSPLDATTQENALPLSAPRPTHSHTPARSHITGTTQSDAVIPATTLAPAPVTSTNDDIWAFEYPSSDADINRLALPIRSASIIAPAEKKKPAPKEGGELKVQKRHSVGGVQRVAGVVSTNNSTAAERLAEARARIEARRASKGK</sequence>
<feature type="compositionally biased region" description="Polar residues" evidence="2">
    <location>
        <begin position="412"/>
        <end position="422"/>
    </location>
</feature>
<feature type="region of interest" description="Disordered" evidence="2">
    <location>
        <begin position="357"/>
        <end position="431"/>
    </location>
</feature>
<proteinExistence type="predicted"/>
<keyword evidence="1" id="KW-0175">Coiled coil</keyword>
<feature type="compositionally biased region" description="Basic and acidic residues" evidence="2">
    <location>
        <begin position="59"/>
        <end position="78"/>
    </location>
</feature>
<dbReference type="AlphaFoldDB" id="A0A9P4SFZ0"/>
<evidence type="ECO:0000313" key="5">
    <source>
        <dbReference type="Proteomes" id="UP000799429"/>
    </source>
</evidence>
<name>A0A9P4SFZ0_9PEZI</name>